<comment type="caution">
    <text evidence="1">The sequence shown here is derived from an EMBL/GenBank/DDBJ whole genome shotgun (WGS) entry which is preliminary data.</text>
</comment>
<accession>A0ABR1TFB6</accession>
<keyword evidence="2" id="KW-1185">Reference proteome</keyword>
<dbReference type="Proteomes" id="UP001444661">
    <property type="component" value="Unassembled WGS sequence"/>
</dbReference>
<protein>
    <submittedName>
        <fullName evidence="1">Uncharacterized protein</fullName>
    </submittedName>
</protein>
<organism evidence="1 2">
    <name type="scientific">Apiospora rasikravindrae</name>
    <dbReference type="NCBI Taxonomy" id="990691"/>
    <lineage>
        <taxon>Eukaryota</taxon>
        <taxon>Fungi</taxon>
        <taxon>Dikarya</taxon>
        <taxon>Ascomycota</taxon>
        <taxon>Pezizomycotina</taxon>
        <taxon>Sordariomycetes</taxon>
        <taxon>Xylariomycetidae</taxon>
        <taxon>Amphisphaeriales</taxon>
        <taxon>Apiosporaceae</taxon>
        <taxon>Apiospora</taxon>
    </lineage>
</organism>
<dbReference type="EMBL" id="JAQQWK010000003">
    <property type="protein sequence ID" value="KAK8045097.1"/>
    <property type="molecule type" value="Genomic_DNA"/>
</dbReference>
<evidence type="ECO:0000313" key="2">
    <source>
        <dbReference type="Proteomes" id="UP001444661"/>
    </source>
</evidence>
<reference evidence="1 2" key="1">
    <citation type="submission" date="2023-01" db="EMBL/GenBank/DDBJ databases">
        <title>Analysis of 21 Apiospora genomes using comparative genomics revels a genus with tremendous synthesis potential of carbohydrate active enzymes and secondary metabolites.</title>
        <authorList>
            <person name="Sorensen T."/>
        </authorList>
    </citation>
    <scope>NUCLEOTIDE SEQUENCE [LARGE SCALE GENOMIC DNA]</scope>
    <source>
        <strain evidence="1 2">CBS 33761</strain>
    </source>
</reference>
<proteinExistence type="predicted"/>
<sequence>MPLFLRASKGGSPASELADVVGVDVDGLIGVEDLLDGGALNDPEHGGKVQPAIRCRQFVVSSDDCSQDRGYQDCILELGMECAKSNSCSEKVKQEVGSLWKRTSVVTSQSTGSVEGNTREG</sequence>
<evidence type="ECO:0000313" key="1">
    <source>
        <dbReference type="EMBL" id="KAK8045097.1"/>
    </source>
</evidence>
<name>A0ABR1TFB6_9PEZI</name>
<gene>
    <name evidence="1" type="ORF">PG993_005121</name>
</gene>